<dbReference type="AlphaFoldDB" id="A0AA88ABG8"/>
<name>A0AA88ABG8_FICCA</name>
<gene>
    <name evidence="2" type="ORF">TIFTF001_017052</name>
</gene>
<dbReference type="Proteomes" id="UP001187192">
    <property type="component" value="Unassembled WGS sequence"/>
</dbReference>
<evidence type="ECO:0000256" key="1">
    <source>
        <dbReference type="SAM" id="MobiDB-lite"/>
    </source>
</evidence>
<organism evidence="2 3">
    <name type="scientific">Ficus carica</name>
    <name type="common">Common fig</name>
    <dbReference type="NCBI Taxonomy" id="3494"/>
    <lineage>
        <taxon>Eukaryota</taxon>
        <taxon>Viridiplantae</taxon>
        <taxon>Streptophyta</taxon>
        <taxon>Embryophyta</taxon>
        <taxon>Tracheophyta</taxon>
        <taxon>Spermatophyta</taxon>
        <taxon>Magnoliopsida</taxon>
        <taxon>eudicotyledons</taxon>
        <taxon>Gunneridae</taxon>
        <taxon>Pentapetalae</taxon>
        <taxon>rosids</taxon>
        <taxon>fabids</taxon>
        <taxon>Rosales</taxon>
        <taxon>Moraceae</taxon>
        <taxon>Ficeae</taxon>
        <taxon>Ficus</taxon>
    </lineage>
</organism>
<accession>A0AA88ABG8</accession>
<protein>
    <submittedName>
        <fullName evidence="2">Uncharacterized protein</fullName>
    </submittedName>
</protein>
<proteinExistence type="predicted"/>
<feature type="region of interest" description="Disordered" evidence="1">
    <location>
        <begin position="56"/>
        <end position="87"/>
    </location>
</feature>
<sequence length="87" mass="10408">MTKKLEELKKRRKRSRKHLRRVLKLFYNLNDSVKGTQPLRTIVIVDKGVKVAMDFLNADKEGKDEEIEDEEEDKEEDEEDEENEDDE</sequence>
<dbReference type="EMBL" id="BTGU01000026">
    <property type="protein sequence ID" value="GMN47872.1"/>
    <property type="molecule type" value="Genomic_DNA"/>
</dbReference>
<feature type="compositionally biased region" description="Acidic residues" evidence="1">
    <location>
        <begin position="64"/>
        <end position="87"/>
    </location>
</feature>
<evidence type="ECO:0000313" key="2">
    <source>
        <dbReference type="EMBL" id="GMN47872.1"/>
    </source>
</evidence>
<comment type="caution">
    <text evidence="2">The sequence shown here is derived from an EMBL/GenBank/DDBJ whole genome shotgun (WGS) entry which is preliminary data.</text>
</comment>
<evidence type="ECO:0000313" key="3">
    <source>
        <dbReference type="Proteomes" id="UP001187192"/>
    </source>
</evidence>
<reference evidence="2" key="1">
    <citation type="submission" date="2023-07" db="EMBL/GenBank/DDBJ databases">
        <title>draft genome sequence of fig (Ficus carica).</title>
        <authorList>
            <person name="Takahashi T."/>
            <person name="Nishimura K."/>
        </authorList>
    </citation>
    <scope>NUCLEOTIDE SEQUENCE</scope>
</reference>
<keyword evidence="3" id="KW-1185">Reference proteome</keyword>